<dbReference type="CDD" id="cd00685">
    <property type="entry name" value="Trans_IPPS_HT"/>
    <property type="match status" value="1"/>
</dbReference>
<protein>
    <recommendedName>
        <fullName evidence="4">Farnesyl diphosphate synthase</fullName>
        <ecNumber evidence="3">2.5.1.10</ecNumber>
    </recommendedName>
    <alternativeName>
        <fullName evidence="10">(2E,6E)-farnesyl diphosphate synthase</fullName>
    </alternativeName>
    <alternativeName>
        <fullName evidence="9">Geranyltranstransferase</fullName>
    </alternativeName>
</protein>
<evidence type="ECO:0000256" key="8">
    <source>
        <dbReference type="ARBA" id="ARBA00023229"/>
    </source>
</evidence>
<organism evidence="13 14">
    <name type="scientific">Sporobacter termitidis DSM 10068</name>
    <dbReference type="NCBI Taxonomy" id="1123282"/>
    <lineage>
        <taxon>Bacteria</taxon>
        <taxon>Bacillati</taxon>
        <taxon>Bacillota</taxon>
        <taxon>Clostridia</taxon>
        <taxon>Eubacteriales</taxon>
        <taxon>Oscillospiraceae</taxon>
        <taxon>Sporobacter</taxon>
    </lineage>
</organism>
<comment type="cofactor">
    <cofactor evidence="1">
        <name>Mg(2+)</name>
        <dbReference type="ChEBI" id="CHEBI:18420"/>
    </cofactor>
</comment>
<dbReference type="GO" id="GO:0004337">
    <property type="term" value="F:(2E,6E)-farnesyl diphosphate synthase activity"/>
    <property type="evidence" value="ECO:0007669"/>
    <property type="project" value="UniProtKB-EC"/>
</dbReference>
<dbReference type="PANTHER" id="PTHR43281">
    <property type="entry name" value="FARNESYL DIPHOSPHATE SYNTHASE"/>
    <property type="match status" value="1"/>
</dbReference>
<dbReference type="SUPFAM" id="SSF48576">
    <property type="entry name" value="Terpenoid synthases"/>
    <property type="match status" value="1"/>
</dbReference>
<dbReference type="GO" id="GO:0016114">
    <property type="term" value="P:terpenoid biosynthetic process"/>
    <property type="evidence" value="ECO:0007669"/>
    <property type="project" value="UniProtKB-ARBA"/>
</dbReference>
<name>A0A1M5Y7U7_9FIRM</name>
<proteinExistence type="inferred from homology"/>
<keyword evidence="7" id="KW-0460">Magnesium</keyword>
<evidence type="ECO:0000256" key="1">
    <source>
        <dbReference type="ARBA" id="ARBA00001946"/>
    </source>
</evidence>
<dbReference type="InterPro" id="IPR008949">
    <property type="entry name" value="Isoprenoid_synthase_dom_sf"/>
</dbReference>
<sequence>MLPEEYEREYQSCRALIEARLQHYFCDGSGGRLAEAMRYSLLAGGKRIRPVMVLAFCRAAGGDIEKALPAACAVEMLHTYSLIHDDLPCMDNDALRRGKPTNHVVYGECMATLSGDALQAEAFNTLLQSELPDSAVVTMARTLAGAAGLGGICLGQALDMDGEGKALTLREITAVHNLKTASMLVASARMGVAAAGGSEAQLEAARRYALALGLAFQIRDDILDCTGKTDVLGKPAGSDAANNKTTFVTLYGVAECERLIREKTAEANSALRGHFANTDFLEALSINLEERKY</sequence>
<evidence type="ECO:0000256" key="10">
    <source>
        <dbReference type="ARBA" id="ARBA00032873"/>
    </source>
</evidence>
<comment type="catalytic activity">
    <reaction evidence="11">
        <text>isopentenyl diphosphate + (2E)-geranyl diphosphate = (2E,6E)-farnesyl diphosphate + diphosphate</text>
        <dbReference type="Rhea" id="RHEA:19361"/>
        <dbReference type="ChEBI" id="CHEBI:33019"/>
        <dbReference type="ChEBI" id="CHEBI:58057"/>
        <dbReference type="ChEBI" id="CHEBI:128769"/>
        <dbReference type="ChEBI" id="CHEBI:175763"/>
        <dbReference type="EC" id="2.5.1.10"/>
    </reaction>
</comment>
<dbReference type="FunFam" id="1.10.600.10:FF:000001">
    <property type="entry name" value="Geranylgeranyl diphosphate synthase"/>
    <property type="match status" value="1"/>
</dbReference>
<dbReference type="EC" id="2.5.1.10" evidence="3"/>
<dbReference type="GO" id="GO:0005737">
    <property type="term" value="C:cytoplasm"/>
    <property type="evidence" value="ECO:0007669"/>
    <property type="project" value="UniProtKB-ARBA"/>
</dbReference>
<evidence type="ECO:0000256" key="4">
    <source>
        <dbReference type="ARBA" id="ARBA00015100"/>
    </source>
</evidence>
<dbReference type="InterPro" id="IPR033749">
    <property type="entry name" value="Polyprenyl_synt_CS"/>
</dbReference>
<gene>
    <name evidence="13" type="ORF">SAMN02745823_02327</name>
</gene>
<evidence type="ECO:0000256" key="9">
    <source>
        <dbReference type="ARBA" id="ARBA00032380"/>
    </source>
</evidence>
<dbReference type="PROSITE" id="PS00723">
    <property type="entry name" value="POLYPRENYL_SYNTHASE_1"/>
    <property type="match status" value="1"/>
</dbReference>
<keyword evidence="14" id="KW-1185">Reference proteome</keyword>
<evidence type="ECO:0000313" key="14">
    <source>
        <dbReference type="Proteomes" id="UP000183995"/>
    </source>
</evidence>
<accession>A0A1M5Y7U7</accession>
<keyword evidence="8" id="KW-0414">Isoprene biosynthesis</keyword>
<evidence type="ECO:0000256" key="3">
    <source>
        <dbReference type="ARBA" id="ARBA00012439"/>
    </source>
</evidence>
<evidence type="ECO:0000256" key="6">
    <source>
        <dbReference type="ARBA" id="ARBA00022723"/>
    </source>
</evidence>
<dbReference type="Proteomes" id="UP000183995">
    <property type="component" value="Unassembled WGS sequence"/>
</dbReference>
<dbReference type="PROSITE" id="PS00444">
    <property type="entry name" value="POLYPRENYL_SYNTHASE_2"/>
    <property type="match status" value="1"/>
</dbReference>
<evidence type="ECO:0000256" key="5">
    <source>
        <dbReference type="ARBA" id="ARBA00022679"/>
    </source>
</evidence>
<dbReference type="InterPro" id="IPR000092">
    <property type="entry name" value="Polyprenyl_synt"/>
</dbReference>
<dbReference type="PANTHER" id="PTHR43281:SF1">
    <property type="entry name" value="FARNESYL DIPHOSPHATE SYNTHASE"/>
    <property type="match status" value="1"/>
</dbReference>
<keyword evidence="6" id="KW-0479">Metal-binding</keyword>
<dbReference type="SFLD" id="SFLDS00005">
    <property type="entry name" value="Isoprenoid_Synthase_Type_I"/>
    <property type="match status" value="1"/>
</dbReference>
<dbReference type="RefSeq" id="WP_073079060.1">
    <property type="nucleotide sequence ID" value="NZ_FQXV01000007.1"/>
</dbReference>
<dbReference type="AlphaFoldDB" id="A0A1M5Y7U7"/>
<evidence type="ECO:0000256" key="2">
    <source>
        <dbReference type="ARBA" id="ARBA00006706"/>
    </source>
</evidence>
<comment type="similarity">
    <text evidence="2 12">Belongs to the FPP/GGPP synthase family.</text>
</comment>
<dbReference type="EMBL" id="FQXV01000007">
    <property type="protein sequence ID" value="SHI08161.1"/>
    <property type="molecule type" value="Genomic_DNA"/>
</dbReference>
<dbReference type="GO" id="GO:0046872">
    <property type="term" value="F:metal ion binding"/>
    <property type="evidence" value="ECO:0007669"/>
    <property type="project" value="UniProtKB-KW"/>
</dbReference>
<dbReference type="STRING" id="1123282.SAMN02745823_02327"/>
<dbReference type="InterPro" id="IPR053378">
    <property type="entry name" value="Prenyl_diphosphate_synthase"/>
</dbReference>
<dbReference type="Pfam" id="PF00348">
    <property type="entry name" value="polyprenyl_synt"/>
    <property type="match status" value="1"/>
</dbReference>
<evidence type="ECO:0000256" key="11">
    <source>
        <dbReference type="ARBA" id="ARBA00049399"/>
    </source>
</evidence>
<evidence type="ECO:0000256" key="7">
    <source>
        <dbReference type="ARBA" id="ARBA00022842"/>
    </source>
</evidence>
<dbReference type="Gene3D" id="1.10.600.10">
    <property type="entry name" value="Farnesyl Diphosphate Synthase"/>
    <property type="match status" value="1"/>
</dbReference>
<evidence type="ECO:0000256" key="12">
    <source>
        <dbReference type="RuleBase" id="RU004466"/>
    </source>
</evidence>
<reference evidence="13 14" key="1">
    <citation type="submission" date="2016-11" db="EMBL/GenBank/DDBJ databases">
        <authorList>
            <person name="Jaros S."/>
            <person name="Januszkiewicz K."/>
            <person name="Wedrychowicz H."/>
        </authorList>
    </citation>
    <scope>NUCLEOTIDE SEQUENCE [LARGE SCALE GENOMIC DNA]</scope>
    <source>
        <strain evidence="13 14">DSM 10068</strain>
    </source>
</reference>
<keyword evidence="5 12" id="KW-0808">Transferase</keyword>
<dbReference type="SFLD" id="SFLDG01017">
    <property type="entry name" value="Polyprenyl_Transferase_Like"/>
    <property type="match status" value="1"/>
</dbReference>
<dbReference type="NCBIfam" id="NF045485">
    <property type="entry name" value="FPPsyn"/>
    <property type="match status" value="1"/>
</dbReference>
<dbReference type="OrthoDB" id="9805316at2"/>
<evidence type="ECO:0000313" key="13">
    <source>
        <dbReference type="EMBL" id="SHI08161.1"/>
    </source>
</evidence>